<evidence type="ECO:0000313" key="1">
    <source>
        <dbReference type="EMBL" id="MDQ7954228.1"/>
    </source>
</evidence>
<sequence length="147" mass="16518">MPKEDLYKTFINRMKSASDAGAYLEASWYAYAALEDRLVSLLQNSGGVGENAGGANGKPIKMMGRKIKELNRRAEKDKLLKENFEHDKLNAWKDSRNNLMHAMGDATMTIDEIDASAKKLAEDGQELVREYAAACRRLKKHRDKVAV</sequence>
<dbReference type="Proteomes" id="UP001240529">
    <property type="component" value="Unassembled WGS sequence"/>
</dbReference>
<dbReference type="RefSeq" id="WP_146256817.1">
    <property type="nucleotide sequence ID" value="NZ_JAUZEA010000014.1"/>
</dbReference>
<comment type="caution">
    <text evidence="1">The sequence shown here is derived from an EMBL/GenBank/DDBJ whole genome shotgun (WGS) entry which is preliminary data.</text>
</comment>
<evidence type="ECO:0000313" key="2">
    <source>
        <dbReference type="Proteomes" id="UP001240529"/>
    </source>
</evidence>
<gene>
    <name evidence="1" type="ORF">Q0031_20785</name>
</gene>
<accession>A0AAP5C7G2</accession>
<proteinExistence type="predicted"/>
<organism evidence="1 2">
    <name type="scientific">Stenotrophomonas geniculata</name>
    <dbReference type="NCBI Taxonomy" id="86188"/>
    <lineage>
        <taxon>Bacteria</taxon>
        <taxon>Pseudomonadati</taxon>
        <taxon>Pseudomonadota</taxon>
        <taxon>Gammaproteobacteria</taxon>
        <taxon>Lysobacterales</taxon>
        <taxon>Lysobacteraceae</taxon>
        <taxon>Stenotrophomonas</taxon>
    </lineage>
</organism>
<protein>
    <submittedName>
        <fullName evidence="1">Uncharacterized protein</fullName>
    </submittedName>
</protein>
<dbReference type="AlphaFoldDB" id="A0AAP5C7G2"/>
<dbReference type="EMBL" id="JAVIAC010000014">
    <property type="protein sequence ID" value="MDQ7954228.1"/>
    <property type="molecule type" value="Genomic_DNA"/>
</dbReference>
<name>A0AAP5C7G2_9GAMM</name>
<reference evidence="1" key="1">
    <citation type="submission" date="2023-07" db="EMBL/GenBank/DDBJ databases">
        <authorList>
            <person name="Shahid S."/>
            <person name="Akbar M.Y."/>
            <person name="Ajmal W."/>
            <person name="Ansari A."/>
            <person name="Ghazanfar S."/>
        </authorList>
    </citation>
    <scope>NUCLEOTIDE SEQUENCE</scope>
    <source>
        <strain evidence="1">NIGAB</strain>
    </source>
</reference>